<dbReference type="Proteomes" id="UP000031876">
    <property type="component" value="Chromosome"/>
</dbReference>
<name>A0AB33B6X4_BACTU</name>
<dbReference type="KEGG" id="btw:BF38_3052"/>
<dbReference type="AlphaFoldDB" id="A0AB33B6X4"/>
<evidence type="ECO:0000313" key="1">
    <source>
        <dbReference type="EMBL" id="AJG79232.1"/>
    </source>
</evidence>
<proteinExistence type="predicted"/>
<dbReference type="EMBL" id="CP009335">
    <property type="protein sequence ID" value="AJG79232.1"/>
    <property type="molecule type" value="Genomic_DNA"/>
</dbReference>
<evidence type="ECO:0000313" key="2">
    <source>
        <dbReference type="Proteomes" id="UP000031876"/>
    </source>
</evidence>
<sequence>MNKNAILIERGMRMNNDYYITPEDFKRAEENGISNDTLRQRVYSYGWPKEKAITKPVSKGTGWKEYKGIAEEHGICYRTFADRRKRGWDPHEAATKPVIENKEAIKIARARKTDTVFTDEQVKQAKRNGISRELLLCRVRRWKWDVEVAINTPVLTPSQAASRGYQASPFSFKGTQAFWNKKRA</sequence>
<reference evidence="1 2" key="1">
    <citation type="journal article" date="2015" name="Genome Announc.">
        <title>Complete genome sequences for 35 biothreat assay-relevant bacillus species.</title>
        <authorList>
            <person name="Johnson S.L."/>
            <person name="Daligault H.E."/>
            <person name="Davenport K.W."/>
            <person name="Jaissle J."/>
            <person name="Frey K.G."/>
            <person name="Ladner J.T."/>
            <person name="Broomall S.M."/>
            <person name="Bishop-Lilly K.A."/>
            <person name="Bruce D.C."/>
            <person name="Gibbons H.S."/>
            <person name="Coyne S.R."/>
            <person name="Lo C.C."/>
            <person name="Meincke L."/>
            <person name="Munk A.C."/>
            <person name="Koroleva G.I."/>
            <person name="Rosenzweig C.N."/>
            <person name="Palacios G.F."/>
            <person name="Redden C.L."/>
            <person name="Minogue T.D."/>
            <person name="Chain P.S."/>
        </authorList>
    </citation>
    <scope>NUCLEOTIDE SEQUENCE [LARGE SCALE GENOMIC DNA]</scope>
    <source>
        <strain evidence="1 2">HD1011</strain>
    </source>
</reference>
<organism evidence="1 2">
    <name type="scientific">Bacillus thuringiensis</name>
    <dbReference type="NCBI Taxonomy" id="1428"/>
    <lineage>
        <taxon>Bacteria</taxon>
        <taxon>Bacillati</taxon>
        <taxon>Bacillota</taxon>
        <taxon>Bacilli</taxon>
        <taxon>Bacillales</taxon>
        <taxon>Bacillaceae</taxon>
        <taxon>Bacillus</taxon>
        <taxon>Bacillus cereus group</taxon>
    </lineage>
</organism>
<protein>
    <submittedName>
        <fullName evidence="1">Uncharacterized protein</fullName>
    </submittedName>
</protein>
<accession>A0AB33B6X4</accession>
<gene>
    <name evidence="1" type="ORF">BF38_3052</name>
</gene>